<reference evidence="2 4" key="2">
    <citation type="submission" date="2018-07" db="EMBL/GenBank/DDBJ databases">
        <title>Draft Genome Assemblies for Five Robust Yarrowia lipolytica Strains Exhibiting High Lipid Production and Pentose Sugar Utilization and Sugar Alcohol Secretion from Undetoxified Lignocellulosic Biomass Hydrolysates.</title>
        <authorList>
            <consortium name="DOE Joint Genome Institute"/>
            <person name="Walker C."/>
            <person name="Ryu S."/>
            <person name="Na H."/>
            <person name="Zane M."/>
            <person name="LaButti K."/>
            <person name="Lipzen A."/>
            <person name="Haridas S."/>
            <person name="Barry K."/>
            <person name="Grigoriev I.V."/>
            <person name="Quarterman J."/>
            <person name="Slininger P."/>
            <person name="Dien B."/>
            <person name="Trinh C.T."/>
        </authorList>
    </citation>
    <scope>NUCLEOTIDE SEQUENCE [LARGE SCALE GENOMIC DNA]</scope>
    <source>
        <strain evidence="2 4">YB392</strain>
    </source>
</reference>
<evidence type="ECO:0000313" key="2">
    <source>
        <dbReference type="EMBL" id="RDW25076.1"/>
    </source>
</evidence>
<dbReference type="GO" id="GO:0033615">
    <property type="term" value="P:mitochondrial proton-transporting ATP synthase complex assembly"/>
    <property type="evidence" value="ECO:0007669"/>
    <property type="project" value="InterPro"/>
</dbReference>
<dbReference type="AlphaFoldDB" id="A0A1H6Q3B7"/>
<dbReference type="EMBL" id="CP017557">
    <property type="protein sequence ID" value="AOW04977.1"/>
    <property type="molecule type" value="Genomic_DNA"/>
</dbReference>
<dbReference type="InterPro" id="IPR039196">
    <property type="entry name" value="Fmc1"/>
</dbReference>
<dbReference type="EMBL" id="KZ859013">
    <property type="protein sequence ID" value="RDW25076.1"/>
    <property type="molecule type" value="Genomic_DNA"/>
</dbReference>
<evidence type="ECO:0000313" key="1">
    <source>
        <dbReference type="EMBL" id="AOW04977.1"/>
    </source>
</evidence>
<dbReference type="VEuPathDB" id="FungiDB:YALI0_E05181g"/>
<dbReference type="PANTHER" id="PTHR28015:SF1">
    <property type="entry name" value="ATP SYNTHASE ASSEMBLY FACTOR FMC1, MITOCHONDRIAL"/>
    <property type="match status" value="1"/>
</dbReference>
<name>A0A1H6Q3B7_YARLL</name>
<organism evidence="1 3">
    <name type="scientific">Yarrowia lipolytica</name>
    <name type="common">Candida lipolytica</name>
    <dbReference type="NCBI Taxonomy" id="4952"/>
    <lineage>
        <taxon>Eukaryota</taxon>
        <taxon>Fungi</taxon>
        <taxon>Dikarya</taxon>
        <taxon>Ascomycota</taxon>
        <taxon>Saccharomycotina</taxon>
        <taxon>Dipodascomycetes</taxon>
        <taxon>Dipodascales</taxon>
        <taxon>Dipodascales incertae sedis</taxon>
        <taxon>Yarrowia</taxon>
    </lineage>
</organism>
<dbReference type="eggNOG" id="ENOG502SD6J">
    <property type="taxonomic scope" value="Eukaryota"/>
</dbReference>
<sequence>MSKSLNLYRSLYRELSKQYVAAMTVHINGENQRNEAKAKYEAIQKKTTPKAIEKLPTPRTSHYNSTALREYFTNGTGEAEQIQHAEDMLLFLENQRVYKDLLARYNPGVDMADQERVRLSARRVGLEVPVGKKDFED</sequence>
<evidence type="ECO:0000313" key="4">
    <source>
        <dbReference type="Proteomes" id="UP000256601"/>
    </source>
</evidence>
<dbReference type="Pfam" id="PF13233">
    <property type="entry name" value="Complex1_LYR_2"/>
    <property type="match status" value="1"/>
</dbReference>
<dbReference type="VEuPathDB" id="FungiDB:YALI1_E06031g"/>
<dbReference type="Proteomes" id="UP000182444">
    <property type="component" value="Chromosome 1E"/>
</dbReference>
<dbReference type="RefSeq" id="XP_503573.1">
    <property type="nucleotide sequence ID" value="XM_503573.1"/>
</dbReference>
<dbReference type="GeneID" id="2912278"/>
<dbReference type="KEGG" id="yli:2912278"/>
<protein>
    <submittedName>
        <fullName evidence="1">Uncharacterized protein</fullName>
    </submittedName>
</protein>
<gene>
    <name evidence="2" type="ORF">B0I71DRAFT_133220</name>
    <name evidence="1" type="ORF">YALI1_E06031g</name>
</gene>
<reference evidence="1 3" key="1">
    <citation type="journal article" date="2016" name="PLoS ONE">
        <title>Sequence Assembly of Yarrowia lipolytica Strain W29/CLIB89 Shows Transposable Element Diversity.</title>
        <authorList>
            <person name="Magnan C."/>
            <person name="Yu J."/>
            <person name="Chang I."/>
            <person name="Jahn E."/>
            <person name="Kanomata Y."/>
            <person name="Wu J."/>
            <person name="Zeller M."/>
            <person name="Oakes M."/>
            <person name="Baldi P."/>
            <person name="Sandmeyer S."/>
        </authorList>
    </citation>
    <scope>NUCLEOTIDE SEQUENCE [LARGE SCALE GENOMIC DNA]</scope>
    <source>
        <strain evidence="1">CLIB89</strain>
        <strain evidence="3">CLIB89(W29)</strain>
    </source>
</reference>
<evidence type="ECO:0000313" key="3">
    <source>
        <dbReference type="Proteomes" id="UP000182444"/>
    </source>
</evidence>
<dbReference type="GO" id="GO:0005759">
    <property type="term" value="C:mitochondrial matrix"/>
    <property type="evidence" value="ECO:0007669"/>
    <property type="project" value="TreeGrafter"/>
</dbReference>
<proteinExistence type="predicted"/>
<dbReference type="OrthoDB" id="15893at2759"/>
<accession>A0A1H6Q3B7</accession>
<dbReference type="PANTHER" id="PTHR28015">
    <property type="entry name" value="ATP SYNTHASE ASSEMBLY FACTOR FMC1, MITOCHONDRIAL"/>
    <property type="match status" value="1"/>
</dbReference>
<dbReference type="Proteomes" id="UP000256601">
    <property type="component" value="Unassembled WGS sequence"/>
</dbReference>